<dbReference type="KEGG" id="bhr:BH0162"/>
<accession>A0AA34R3I3</accession>
<evidence type="ECO:0000313" key="1">
    <source>
        <dbReference type="EMBL" id="AAX16678.1"/>
    </source>
</evidence>
<name>A0AA34R3I3_BORHD</name>
<dbReference type="EMBL" id="CP000048">
    <property type="protein sequence ID" value="AAX16678.1"/>
    <property type="molecule type" value="Genomic_DNA"/>
</dbReference>
<gene>
    <name evidence="1" type="ordered locus">BH0162</name>
</gene>
<proteinExistence type="predicted"/>
<sequence>MINLLYNKLVQEFKMAKISKNAQRSGSKELLSKWGGKIIMKSKFENGKIKHYAECQASKNTARRPKDLF</sequence>
<dbReference type="AlphaFoldDB" id="A0AA34R3I3"/>
<dbReference type="Proteomes" id="UP000008834">
    <property type="component" value="Chromosome"/>
</dbReference>
<evidence type="ECO:0000313" key="2">
    <source>
        <dbReference type="Proteomes" id="UP000008834"/>
    </source>
</evidence>
<reference evidence="2" key="1">
    <citation type="submission" date="2004-12" db="EMBL/GenBank/DDBJ databases">
        <title>The genome sequence of Borrelia hermsii and Borrelia turicatae: comparative analysis of two agents of endemic N. America relapsing fever.</title>
        <authorList>
            <person name="Porcella S.F."/>
            <person name="Raffel S.J."/>
            <person name="Schrumpf M.E."/>
            <person name="Montgomery B."/>
            <person name="Smith T."/>
            <person name="Schwan T.G."/>
        </authorList>
    </citation>
    <scope>NUCLEOTIDE SEQUENCE [LARGE SCALE GENOMIC DNA]</scope>
    <source>
        <strain evidence="2">HS1 / DAH</strain>
    </source>
</reference>
<protein>
    <submittedName>
        <fullName evidence="1">Uncharacterized protein</fullName>
    </submittedName>
</protein>
<organism evidence="1 2">
    <name type="scientific">Borrelia hermsii (strain HS1 / DAH)</name>
    <dbReference type="NCBI Taxonomy" id="314723"/>
    <lineage>
        <taxon>Bacteria</taxon>
        <taxon>Pseudomonadati</taxon>
        <taxon>Spirochaetota</taxon>
        <taxon>Spirochaetia</taxon>
        <taxon>Spirochaetales</taxon>
        <taxon>Borreliaceae</taxon>
        <taxon>Borrelia</taxon>
    </lineage>
</organism>